<protein>
    <submittedName>
        <fullName evidence="4">CapA family protein</fullName>
    </submittedName>
</protein>
<feature type="signal peptide" evidence="2">
    <location>
        <begin position="1"/>
        <end position="24"/>
    </location>
</feature>
<reference evidence="5" key="1">
    <citation type="journal article" date="2019" name="Int. J. Syst. Evol. Microbiol.">
        <title>The Global Catalogue of Microorganisms (GCM) 10K type strain sequencing project: providing services to taxonomists for standard genome sequencing and annotation.</title>
        <authorList>
            <consortium name="The Broad Institute Genomics Platform"/>
            <consortium name="The Broad Institute Genome Sequencing Center for Infectious Disease"/>
            <person name="Wu L."/>
            <person name="Ma J."/>
        </authorList>
    </citation>
    <scope>NUCLEOTIDE SEQUENCE [LARGE SCALE GENOMIC DNA]</scope>
    <source>
        <strain evidence="5">CGMCC 1.12942</strain>
    </source>
</reference>
<dbReference type="InterPro" id="IPR052169">
    <property type="entry name" value="CW_Biosynth-Accessory"/>
</dbReference>
<comment type="caution">
    <text evidence="4">The sequence shown here is derived from an EMBL/GenBank/DDBJ whole genome shotgun (WGS) entry which is preliminary data.</text>
</comment>
<sequence length="383" mass="42316">MTIFFFCLIVAISFFTFWAPHVQAPSTSPEPSGPEPAPLQPKVVKIAAFGDVMMHLPQVKAGQTAAGGYDFRPFFKEVKPYLSTVDLAIGNLETTLAGKSLPYSGFPRFNAPDEILSALSYAGVDLMSTANNHAIDTGERGVIRTYQQMRKAGIQPVGTAPTAADRKPAWMRKNGVTLAFLAYTESTNGLPVPKEKPYLVNRLNIPQVAKDIAEAKKQGADAVIVSLHFGVEYLRKPNERQTNVAHQILKSGADVILGSHPHVLQHAEKMTVDGKDKLIIYSMGNFISNQQAPYTDEGIIWFFDVEKNPASHFVTLKNIAYLPTFTHSYYGKQSRQYVVLPVTGQTPDPLFPYPGLTKTKWQATWQHTTTLIKGKGDFPVYTK</sequence>
<keyword evidence="5" id="KW-1185">Reference proteome</keyword>
<dbReference type="SMART" id="SM00854">
    <property type="entry name" value="PGA_cap"/>
    <property type="match status" value="1"/>
</dbReference>
<evidence type="ECO:0000313" key="5">
    <source>
        <dbReference type="Proteomes" id="UP001596500"/>
    </source>
</evidence>
<dbReference type="InterPro" id="IPR019079">
    <property type="entry name" value="Capsule_synth_CapA"/>
</dbReference>
<dbReference type="SUPFAM" id="SSF56300">
    <property type="entry name" value="Metallo-dependent phosphatases"/>
    <property type="match status" value="1"/>
</dbReference>
<dbReference type="CDD" id="cd07381">
    <property type="entry name" value="MPP_CapA"/>
    <property type="match status" value="1"/>
</dbReference>
<evidence type="ECO:0000259" key="3">
    <source>
        <dbReference type="SMART" id="SM00854"/>
    </source>
</evidence>
<evidence type="ECO:0000256" key="2">
    <source>
        <dbReference type="SAM" id="SignalP"/>
    </source>
</evidence>
<evidence type="ECO:0000313" key="4">
    <source>
        <dbReference type="EMBL" id="MFC7441730.1"/>
    </source>
</evidence>
<comment type="similarity">
    <text evidence="1">Belongs to the CapA family.</text>
</comment>
<dbReference type="RefSeq" id="WP_379865137.1">
    <property type="nucleotide sequence ID" value="NZ_JBHTBW010000033.1"/>
</dbReference>
<dbReference type="Pfam" id="PF09587">
    <property type="entry name" value="PGA_cap"/>
    <property type="match status" value="1"/>
</dbReference>
<organism evidence="4 5">
    <name type="scientific">Laceyella putida</name>
    <dbReference type="NCBI Taxonomy" id="110101"/>
    <lineage>
        <taxon>Bacteria</taxon>
        <taxon>Bacillati</taxon>
        <taxon>Bacillota</taxon>
        <taxon>Bacilli</taxon>
        <taxon>Bacillales</taxon>
        <taxon>Thermoactinomycetaceae</taxon>
        <taxon>Laceyella</taxon>
    </lineage>
</organism>
<dbReference type="InterPro" id="IPR029052">
    <property type="entry name" value="Metallo-depent_PP-like"/>
</dbReference>
<dbReference type="Proteomes" id="UP001596500">
    <property type="component" value="Unassembled WGS sequence"/>
</dbReference>
<proteinExistence type="inferred from homology"/>
<evidence type="ECO:0000256" key="1">
    <source>
        <dbReference type="ARBA" id="ARBA00005662"/>
    </source>
</evidence>
<dbReference type="EMBL" id="JBHTBW010000033">
    <property type="protein sequence ID" value="MFC7441730.1"/>
    <property type="molecule type" value="Genomic_DNA"/>
</dbReference>
<name>A0ABW2RKX2_9BACL</name>
<gene>
    <name evidence="4" type="ORF">ACFQNG_11465</name>
</gene>
<accession>A0ABW2RKX2</accession>
<keyword evidence="2" id="KW-0732">Signal</keyword>
<dbReference type="PANTHER" id="PTHR33393:SF12">
    <property type="entry name" value="CAPSULE BIOSYNTHESIS PROTEIN CAPA"/>
    <property type="match status" value="1"/>
</dbReference>
<dbReference type="Gene3D" id="3.60.21.10">
    <property type="match status" value="1"/>
</dbReference>
<feature type="domain" description="Capsule synthesis protein CapA" evidence="3">
    <location>
        <begin position="45"/>
        <end position="290"/>
    </location>
</feature>
<dbReference type="PANTHER" id="PTHR33393">
    <property type="entry name" value="POLYGLUTAMINE SYNTHESIS ACCESSORY PROTEIN RV0574C-RELATED"/>
    <property type="match status" value="1"/>
</dbReference>
<feature type="chain" id="PRO_5046086399" evidence="2">
    <location>
        <begin position="25"/>
        <end position="383"/>
    </location>
</feature>